<keyword evidence="1" id="KW-1133">Transmembrane helix</keyword>
<gene>
    <name evidence="3" type="ORF">PAC_08466</name>
</gene>
<dbReference type="PANTHER" id="PTHR34502">
    <property type="entry name" value="DUF6594 DOMAIN-CONTAINING PROTEIN-RELATED"/>
    <property type="match status" value="1"/>
</dbReference>
<proteinExistence type="predicted"/>
<dbReference type="Pfam" id="PF20237">
    <property type="entry name" value="DUF6594"/>
    <property type="match status" value="1"/>
</dbReference>
<dbReference type="EMBL" id="FJOG01000012">
    <property type="protein sequence ID" value="CZR58574.1"/>
    <property type="molecule type" value="Genomic_DNA"/>
</dbReference>
<feature type="transmembrane region" description="Helical" evidence="1">
    <location>
        <begin position="257"/>
        <end position="275"/>
    </location>
</feature>
<evidence type="ECO:0000256" key="1">
    <source>
        <dbReference type="SAM" id="Phobius"/>
    </source>
</evidence>
<evidence type="ECO:0000259" key="2">
    <source>
        <dbReference type="Pfam" id="PF20237"/>
    </source>
</evidence>
<accession>A0A1L7X0N0</accession>
<feature type="domain" description="DUF6594" evidence="2">
    <location>
        <begin position="4"/>
        <end position="271"/>
    </location>
</feature>
<protein>
    <recommendedName>
        <fullName evidence="2">DUF6594 domain-containing protein</fullName>
    </recommendedName>
</protein>
<feature type="transmembrane region" description="Helical" evidence="1">
    <location>
        <begin position="232"/>
        <end position="250"/>
    </location>
</feature>
<keyword evidence="1" id="KW-0472">Membrane</keyword>
<dbReference type="AlphaFoldDB" id="A0A1L7X0N0"/>
<sequence length="284" mass="32239">MEGYAKVAQLMGSQEEFAILRRFRVLNMQRLLYLQAEIVHLEAEVGQLAKRDAVHEERQYHARDWWSLSQGGEGEDLEQWHKVLELNEKLDQYSNDVLLKQASLARLEQPRQYDLDFLRNWFRRPGMGSFPLLGIDRDAWDIKNESDLIAIKPRDAPDIFSRWFTEYLVPRYHHVFGKTFKKDALPETVGSGIYHYKESSLEAVLGILATVLASLLPICSVVALYIVQSNGARLGMIAIFSACFSLALALMTNARRIEVFAATAAFAAVNVVFLTNSPSYPIAA</sequence>
<dbReference type="PANTHER" id="PTHR34502:SF5">
    <property type="entry name" value="DUF6594 DOMAIN-CONTAINING PROTEIN"/>
    <property type="match status" value="1"/>
</dbReference>
<evidence type="ECO:0000313" key="4">
    <source>
        <dbReference type="Proteomes" id="UP000184330"/>
    </source>
</evidence>
<name>A0A1L7X0N0_9HELO</name>
<reference evidence="3 4" key="1">
    <citation type="submission" date="2016-03" db="EMBL/GenBank/DDBJ databases">
        <authorList>
            <person name="Ploux O."/>
        </authorList>
    </citation>
    <scope>NUCLEOTIDE SEQUENCE [LARGE SCALE GENOMIC DNA]</scope>
    <source>
        <strain evidence="3 4">UAMH 11012</strain>
    </source>
</reference>
<dbReference type="Proteomes" id="UP000184330">
    <property type="component" value="Unassembled WGS sequence"/>
</dbReference>
<dbReference type="STRING" id="576137.A0A1L7X0N0"/>
<organism evidence="3 4">
    <name type="scientific">Phialocephala subalpina</name>
    <dbReference type="NCBI Taxonomy" id="576137"/>
    <lineage>
        <taxon>Eukaryota</taxon>
        <taxon>Fungi</taxon>
        <taxon>Dikarya</taxon>
        <taxon>Ascomycota</taxon>
        <taxon>Pezizomycotina</taxon>
        <taxon>Leotiomycetes</taxon>
        <taxon>Helotiales</taxon>
        <taxon>Mollisiaceae</taxon>
        <taxon>Phialocephala</taxon>
        <taxon>Phialocephala fortinii species complex</taxon>
    </lineage>
</organism>
<feature type="transmembrane region" description="Helical" evidence="1">
    <location>
        <begin position="203"/>
        <end position="226"/>
    </location>
</feature>
<dbReference type="OrthoDB" id="5342093at2759"/>
<keyword evidence="4" id="KW-1185">Reference proteome</keyword>
<evidence type="ECO:0000313" key="3">
    <source>
        <dbReference type="EMBL" id="CZR58574.1"/>
    </source>
</evidence>
<dbReference type="InterPro" id="IPR046529">
    <property type="entry name" value="DUF6594"/>
</dbReference>
<keyword evidence="1" id="KW-0812">Transmembrane</keyword>